<dbReference type="Gene3D" id="2.20.28.100">
    <property type="entry name" value="Desulphoferrodoxin, N-terminal domain"/>
    <property type="match status" value="1"/>
</dbReference>
<dbReference type="EMBL" id="DTGR01000121">
    <property type="protein sequence ID" value="HHS29512.1"/>
    <property type="molecule type" value="Genomic_DNA"/>
</dbReference>
<protein>
    <submittedName>
        <fullName evidence="1">Uncharacterized protein</fullName>
    </submittedName>
</protein>
<gene>
    <name evidence="1" type="ORF">ENV52_07420</name>
</gene>
<dbReference type="AlphaFoldDB" id="A0A7V6A3D1"/>
<proteinExistence type="predicted"/>
<organism evidence="1">
    <name type="scientific">Desulfobacca acetoxidans</name>
    <dbReference type="NCBI Taxonomy" id="60893"/>
    <lineage>
        <taxon>Bacteria</taxon>
        <taxon>Pseudomonadati</taxon>
        <taxon>Thermodesulfobacteriota</taxon>
        <taxon>Desulfobaccia</taxon>
        <taxon>Desulfobaccales</taxon>
        <taxon>Desulfobaccaceae</taxon>
        <taxon>Desulfobacca</taxon>
    </lineage>
</organism>
<evidence type="ECO:0000313" key="1">
    <source>
        <dbReference type="EMBL" id="HHS29512.1"/>
    </source>
</evidence>
<accession>A0A7V6A3D1</accession>
<comment type="caution">
    <text evidence="1">The sequence shown here is derived from an EMBL/GenBank/DDBJ whole genome shotgun (WGS) entry which is preliminary data.</text>
</comment>
<sequence>MAVQAIYISKEEATMGGCSCSCKGPAKPANTEENKTYVCTQCNTFKSAKAGEPAPECCGKKMNEMD</sequence>
<name>A0A7V6A3D1_9BACT</name>
<dbReference type="InterPro" id="IPR038094">
    <property type="entry name" value="Desulfoferrodoxin_N_sf"/>
</dbReference>
<reference evidence="1" key="1">
    <citation type="journal article" date="2020" name="mSystems">
        <title>Genome- and Community-Level Interaction Insights into Carbon Utilization and Element Cycling Functions of Hydrothermarchaeota in Hydrothermal Sediment.</title>
        <authorList>
            <person name="Zhou Z."/>
            <person name="Liu Y."/>
            <person name="Xu W."/>
            <person name="Pan J."/>
            <person name="Luo Z.H."/>
            <person name="Li M."/>
        </authorList>
    </citation>
    <scope>NUCLEOTIDE SEQUENCE [LARGE SCALE GENOMIC DNA]</scope>
    <source>
        <strain evidence="1">SpSt-767</strain>
    </source>
</reference>